<name>A0ABD6P3A9_9MYCO</name>
<organism evidence="1 2">
    <name type="scientific">Mycobacterium alsense</name>
    <dbReference type="NCBI Taxonomy" id="324058"/>
    <lineage>
        <taxon>Bacteria</taxon>
        <taxon>Bacillati</taxon>
        <taxon>Actinomycetota</taxon>
        <taxon>Actinomycetes</taxon>
        <taxon>Mycobacteriales</taxon>
        <taxon>Mycobacteriaceae</taxon>
        <taxon>Mycobacterium</taxon>
    </lineage>
</organism>
<dbReference type="RefSeq" id="WP_068207437.1">
    <property type="nucleotide sequence ID" value="NZ_LZIT01000084.1"/>
</dbReference>
<dbReference type="EMBL" id="LZIT01000084">
    <property type="protein sequence ID" value="OBG42080.1"/>
    <property type="molecule type" value="Genomic_DNA"/>
</dbReference>
<dbReference type="AlphaFoldDB" id="A0ABD6P3A9"/>
<gene>
    <name evidence="1" type="ORF">A5672_11835</name>
</gene>
<dbReference type="Gene3D" id="3.90.1140.10">
    <property type="entry name" value="Cyclic phosphodiesterase"/>
    <property type="match status" value="1"/>
</dbReference>
<proteinExistence type="predicted"/>
<dbReference type="Pfam" id="PF13563">
    <property type="entry name" value="2_5_RNA_ligase2"/>
    <property type="match status" value="1"/>
</dbReference>
<evidence type="ECO:0000313" key="1">
    <source>
        <dbReference type="EMBL" id="OBG42080.1"/>
    </source>
</evidence>
<comment type="caution">
    <text evidence="1">The sequence shown here is derived from an EMBL/GenBank/DDBJ whole genome shotgun (WGS) entry which is preliminary data.</text>
</comment>
<sequence>MVHSIELVFDPDTEAVIRQAWADLAGAGIPSQAPASRPHVTLAVAERIDPAVDELLWPLASRLPLRCALGAPVLFGRANVVFARLVVPTRGLLELHAEVHRLCGGHLVPGPMPNSLPGQWTAHVTLARRVGGHQLGRALRIAGRPAQVDGRFAGLRRWDGKKKAEFLIG</sequence>
<dbReference type="SUPFAM" id="SSF55144">
    <property type="entry name" value="LigT-like"/>
    <property type="match status" value="1"/>
</dbReference>
<dbReference type="InterPro" id="IPR009097">
    <property type="entry name" value="Cyclic_Pdiesterase"/>
</dbReference>
<evidence type="ECO:0008006" key="3">
    <source>
        <dbReference type="Google" id="ProtNLM"/>
    </source>
</evidence>
<reference evidence="1 2" key="1">
    <citation type="submission" date="2016-06" db="EMBL/GenBank/DDBJ databases">
        <authorList>
            <person name="Sutton G."/>
            <person name="Brinkac L."/>
            <person name="Sanka R."/>
            <person name="Adams M."/>
            <person name="Lau E."/>
            <person name="Sam S."/>
            <person name="Sreng N."/>
            <person name="Him V."/>
            <person name="Kerleguer A."/>
            <person name="Cheng S."/>
        </authorList>
    </citation>
    <scope>NUCLEOTIDE SEQUENCE [LARGE SCALE GENOMIC DNA]</scope>
    <source>
        <strain evidence="1 2">E2978</strain>
    </source>
</reference>
<evidence type="ECO:0000313" key="2">
    <source>
        <dbReference type="Proteomes" id="UP000092086"/>
    </source>
</evidence>
<accession>A0ABD6P3A9</accession>
<dbReference type="Proteomes" id="UP000092086">
    <property type="component" value="Unassembled WGS sequence"/>
</dbReference>
<protein>
    <recommendedName>
        <fullName evidence="3">2'-5' RNA ligase</fullName>
    </recommendedName>
</protein>